<dbReference type="Proteomes" id="UP000472266">
    <property type="component" value="Chromosome 15"/>
</dbReference>
<organism evidence="1 2">
    <name type="scientific">Strigops habroptila</name>
    <name type="common">Kakapo</name>
    <dbReference type="NCBI Taxonomy" id="2489341"/>
    <lineage>
        <taxon>Eukaryota</taxon>
        <taxon>Metazoa</taxon>
        <taxon>Chordata</taxon>
        <taxon>Craniata</taxon>
        <taxon>Vertebrata</taxon>
        <taxon>Euteleostomi</taxon>
        <taxon>Archelosauria</taxon>
        <taxon>Archosauria</taxon>
        <taxon>Dinosauria</taxon>
        <taxon>Saurischia</taxon>
        <taxon>Theropoda</taxon>
        <taxon>Coelurosauria</taxon>
        <taxon>Aves</taxon>
        <taxon>Neognathae</taxon>
        <taxon>Neoaves</taxon>
        <taxon>Telluraves</taxon>
        <taxon>Australaves</taxon>
        <taxon>Psittaciformes</taxon>
        <taxon>Psittacidae</taxon>
        <taxon>Strigops</taxon>
    </lineage>
</organism>
<protein>
    <submittedName>
        <fullName evidence="1">Uncharacterized protein</fullName>
    </submittedName>
</protein>
<reference evidence="1 2" key="1">
    <citation type="submission" date="2019-11" db="EMBL/GenBank/DDBJ databases">
        <title>Strigops habroptila (kakapo) genome, bStrHab1, primary haplotype, v2.</title>
        <authorList>
            <person name="Jarvis E.D."/>
            <person name="Howard J."/>
            <person name="Rhie A."/>
            <person name="Phillippy A."/>
            <person name="Korlach J."/>
            <person name="Digby A."/>
            <person name="Iorns D."/>
            <person name="Eason D."/>
            <person name="Robertson B."/>
            <person name="Raemaekers T."/>
            <person name="Howe K."/>
            <person name="Lewin H."/>
            <person name="Damas J."/>
            <person name="Hastie A."/>
            <person name="Tracey A."/>
            <person name="Chow W."/>
            <person name="Fedrigo O."/>
        </authorList>
    </citation>
    <scope>NUCLEOTIDE SEQUENCE [LARGE SCALE GENOMIC DNA]</scope>
</reference>
<name>A0A672TVF3_STRHB</name>
<keyword evidence="2" id="KW-1185">Reference proteome</keyword>
<proteinExistence type="predicted"/>
<accession>A0A672TVF3</accession>
<reference evidence="1" key="2">
    <citation type="submission" date="2025-08" db="UniProtKB">
        <authorList>
            <consortium name="Ensembl"/>
        </authorList>
    </citation>
    <scope>IDENTIFICATION</scope>
</reference>
<dbReference type="Ensembl" id="ENSSHBT00005007657.1">
    <property type="protein sequence ID" value="ENSSHBP00005006347.1"/>
    <property type="gene ID" value="ENSSHBG00005005542.1"/>
</dbReference>
<evidence type="ECO:0000313" key="2">
    <source>
        <dbReference type="Proteomes" id="UP000472266"/>
    </source>
</evidence>
<sequence>SIPQQSKSLFSMLSEVSVSVHGYIHVCICVHRYMHVCICVHGYMHVCICVHVCACVCTYVCWAAPPEREQQVREGILPEEAPELLRGLEQLCSGARLRELGWGSLEKRRLLKGRP</sequence>
<dbReference type="InParanoid" id="A0A672TVF3"/>
<reference evidence="1" key="3">
    <citation type="submission" date="2025-09" db="UniProtKB">
        <authorList>
            <consortium name="Ensembl"/>
        </authorList>
    </citation>
    <scope>IDENTIFICATION</scope>
</reference>
<evidence type="ECO:0000313" key="1">
    <source>
        <dbReference type="Ensembl" id="ENSSHBP00005006347.1"/>
    </source>
</evidence>
<dbReference type="AlphaFoldDB" id="A0A672TVF3"/>